<keyword evidence="7 18" id="KW-0245">EGF-like domain</keyword>
<evidence type="ECO:0000256" key="3">
    <source>
        <dbReference type="ARBA" id="ARBA00006127"/>
    </source>
</evidence>
<evidence type="ECO:0000256" key="2">
    <source>
        <dbReference type="ARBA" id="ARBA00004498"/>
    </source>
</evidence>
<dbReference type="InterPro" id="IPR009030">
    <property type="entry name" value="Growth_fac_rcpt_cys_sf"/>
</dbReference>
<feature type="domain" description="EGF-like" evidence="23">
    <location>
        <begin position="2659"/>
        <end position="2699"/>
    </location>
</feature>
<dbReference type="SMART" id="SM00179">
    <property type="entry name" value="EGF_CA"/>
    <property type="match status" value="29"/>
</dbReference>
<dbReference type="Pfam" id="PF01390">
    <property type="entry name" value="SEA"/>
    <property type="match status" value="1"/>
</dbReference>
<comment type="caution">
    <text evidence="18">Lacks conserved residue(s) required for the propagation of feature annotation.</text>
</comment>
<keyword evidence="14 21" id="KW-0472">Membrane</keyword>
<feature type="domain" description="EGF-like" evidence="23">
    <location>
        <begin position="1607"/>
        <end position="1647"/>
    </location>
</feature>
<dbReference type="InterPro" id="IPR001846">
    <property type="entry name" value="VWF_type-D"/>
</dbReference>
<dbReference type="PROSITE" id="PS00022">
    <property type="entry name" value="EGF_1"/>
    <property type="match status" value="1"/>
</dbReference>
<name>A0A2T7PRQ6_POMCA</name>
<dbReference type="GO" id="GO:0007154">
    <property type="term" value="P:cell communication"/>
    <property type="evidence" value="ECO:0007669"/>
    <property type="project" value="InterPro"/>
</dbReference>
<feature type="transmembrane region" description="Helical" evidence="21">
    <location>
        <begin position="3201"/>
        <end position="3227"/>
    </location>
</feature>
<evidence type="ECO:0000256" key="13">
    <source>
        <dbReference type="ARBA" id="ARBA00022989"/>
    </source>
</evidence>
<keyword evidence="6" id="KW-0272">Extracellular matrix</keyword>
<dbReference type="SUPFAM" id="SSF82671">
    <property type="entry name" value="SEA domain"/>
    <property type="match status" value="1"/>
</dbReference>
<dbReference type="PROSITE" id="PS50026">
    <property type="entry name" value="EGF_3"/>
    <property type="match status" value="24"/>
</dbReference>
<evidence type="ECO:0000256" key="1">
    <source>
        <dbReference type="ARBA" id="ARBA00004479"/>
    </source>
</evidence>
<sequence>MTRLTTTDTSHSTVWLLFAILVASVLLHAINATDVVRFGANGKVDSDNIYELLEDEHMFMVDRNYGQKRNNQMSPKVFNSSRTSAPLATKRDQTEKYVTLPSVTRSGSSFGAGAMKDEDAFARDLLEDDLLFFSPEREELRREEDQEVEKRVRRAAVVEGSGTTVLQAQMTIDAPFTTNMSSATYLSEADVESGLSYLFYSNSSVSNITVSLLSPGTSQSSTVIDFNVEFTDYYYDNNTAERMELAKVLVKTEKDGIKIKNKVYKLANYTTISDDFTRPDYYPHGILQGDGTLTKDMAMQAVEVQIPSAIPVAEQSVKTLYVSMHGLISFGQRYRSFAPRRLPVTSRSLFCGYWAAMQLLSGDSSNNVWYQSYEKDKIVNMTQRQLEVFRTADRYVQSYTDQTRFSATYVLVATFEDVAPDLSMIDTSERVNFQLVIITDGKRTYGMIIYLSGGMLWNEDMKRAVSIGYLKENLNIYKARPDSELGNTDLPGVWIFQLGALPSDNPEQDCLNWYYEELGKKDEYAVGRRRMRTCPCDFRLALFSNEWVLDTTQTSMCFLSVPLFNRYGKRCCYNANFNYETRRPAAGSFLSNHPWTYPAQNYRLDTYAKKRCCEDSRLCALYYDVRPTDECERAIVIIIAIARGDPHIKTLDGVDFAFNAIGEYTLMKVRNGFTFDLQARTCQAISMNGSLAFASVFCGFVAKGNSSDKVQVELSRNRTYLVIYVNDQDMTLKFQQDGNNFSVVQGDMVLIRTNETLRISFTGGMNINITLGFQLLMLSVGVESTLNASFTGLLGNNNRIPEDDFIFPNGTMLPANSTERQLFEYGKSWALTNESTLFNYARGLDTTSFTNDSFVPRFMDEVPDEQRAEAALVCGSNDTGCVYDYLVTGDQGLAQATKMAADEASAAVSVGNNSSPALSGPTRINVTVGNTTNMVISTNNQPLTVSFISQPSLGFNFDSQTLNATWTPTDTNVTQIRYAGRDSTGAQSPVYVVDVVICTGCSDRGSCNYDVLRKGDEYFHVATCNCEPYYSGENCEDDFDGCADDPCPLMTNCTDLPEDEHRKAGRNSPGYNCTECPVGYLLNQTILKCLEVSFVVTGQWSRNLARKLGCSLSTGTVALLFVYHISRHRRMQQHIILLPNSICSNTLGSYTCTCKTGYRYSTQDGGSCKGKEQISQSFGLAVCSDIDECTENTHDCKHDCVNNAGSYECQCFSGFKLDANKRTCSKMITQDPCQAANITCAYACSNATGAPACACPAGFAPKGGACDDINECSLGICSQTCVNTNGSYTCSCLPGYRLHSDKVTCVECPTNQYGINCNMTCECRGRGTCNKVHGCMCQTAWTGPTCTTDVDECKALPNACPPGWICTNTNGSYKCDCPPGYVNSTVNNTCVDIDECSSYTSNCPQSCQNLPGTFQCTCNPGFMYINNTNKCEDIDECETVTDRCEQFCYNFPGSANCECHMGFHLADNRKGCVKDFDPCENMNTTSNHTCEYGCDVTSSGQGECFCMRGYQVATDGVQCVDINECGSNATNNCSQTCLNHPGSYECACETGYSLASDERTCEACDSNHWGENCNNTCDCNPLVASSCDKKTGCVCSPGWLGTWCEKDRDECVGDPCPSNSDCVNTQGSYRCVCHPGYSNRDNGSFCLDVNECDNNPCDQTCTNTEGSYTCSCLEGFYSDGTTCVDINECLQVGKCSQVCRNTIGSFACECYDGFVLNITNRTCDDINECLNNPCVNGNCTNLNGSFSCNCTRGTFLLPDKVTCQACPKDRHGENCASNCTCLTNSTESCDPVFGICMCKPGWTGDNCESDVDECAVVNCNITGNNAKCHNTPGSYRCVCTEGFFTYSNSCIPCDATHYGKECANECACERGNTVDCDDVTGKCTCSKYWTGSSCSEDINECNKTDTCRADANEVCRNFAGGFSCDCLSGYARPSPGDNCTDINECLYVDLNTCNRTSEDCNNYPGGFNCSCKAGYSMIGQTCTVCSAFKYGFGCSSNCQCDVNNSQSCDPFTGSCTCKQGWTGANCDKDIDECLSNPCVNGSCTNLNGSFSCNCNPGSGLLTDNVTCVACSPFKYGQNCAFNCTCDVNNTQTCDPVTGNCTCKQGWNSTNCNVDIDECLSSPCGNRSCTNLNGSYECSCSPGSFLQPDNVTCQVCSPFKYGRDCAFNCTCDVTSTQTCDPVTGNCTCKQGWNGANCNVDIDECLNSPCVNGSCTNLNGSYTCSCSPGTFLQPDNVTCQECPRGTFGKDCSSNCTCNINKTVSCDPVNGSCTCKPGWTGPTCDDDFNECAYNPCTNISQSWCSNTVGSFKCICNEGYIDNSSLCLPKTQCTSKNCTQECAIRNVTEECYCNRGYTLASDGINCIDTDECISSPCVNGNCTNLSNSFSCSCSPGSALQPDNVTCQTCSRFKYGQDCAFNCTCDVTNTQTCDPVTGNCTCKHGWNGTNCNVDIDECLSSPCLNGSCTNINGSYTCSCSPGSFLRPDNVTCQDIDECQSTPCVNGNCTNLNNSFSCSCSPGSVLQPDNVTCQTCSRFKYGKDCAFNCTCDVTNTQTCDPVTGTCTCRQGWNGTNCNVDINKCLNSTCVNGSCTNLNGSYTCSCSPGSFLQSDNVTCQACTSFKYGTNCASSCTCTASRTVSCDPVNGTCTCKTGWTGVNCDLDEDECTLNACSNVSNSYCNNTDGSYSCLCKDGFYNSSGQCTPCTSFKYGTNCASSCTCTASKTLSCDPVNGTCTCKTGWTGVNCDLDVDECNLNACSNVSNSNCSNTDGSYSCLCKVGFYNSSGQCTQCPRGTFGKDCSSNCTCNINKSVSCDPVNGSCTCKPGWTGPTCDDDLNECAYSPCTNISQSWCSNTVGSFKCICNDGYIDNSSLCLPKTQCTSKNCSQGCAIRNLTEECYCNPGNTLTSDGINCIDTDECQSSPCGNGNCTNLNNSFSCSCNPGSFLLPDNVTCQACPSFKYGVNCASNCACKLNNTNSCNPVSGTCTCKTGWTGANCDTDINECQRNACSNVSNTICSNTDGSYTCLCKDDYVNTSGQCLLPERTYRVTAVFIFEETYDLSNNNSAKYQNLKRIIHDALVAFWKNSTSGLFKDYVILLLSNGSVKVDGLLYMDPNQLKSADNWASLTDGHAARAIEDLANKDSLPVNNTLVPLKEVLYNNNVVSKHQEVCDTFYMIRSCNDSYTCEAIDNIPQCSPVYTSNTYKLVIGLSVGIPLFVILIVAIGVIVFLCLRRRRRKAHSIPSDASDDFHSIFASRLAPKGSWGAANRLSMYTPDNLSIATSQTSGQGKLLKRVQLRRASDFAASPWYDNVRPEGAYVEESDRAEASTFSWEYMFHLLEPHREFEIQRPQVTETPNPAFTQPTADFSDEWDGIEDRL</sequence>
<feature type="disulfide bond" evidence="18">
    <location>
        <begin position="2293"/>
        <end position="2310"/>
    </location>
</feature>
<dbReference type="CDD" id="cd12087">
    <property type="entry name" value="TM_EGFR-like"/>
    <property type="match status" value="1"/>
</dbReference>
<reference evidence="27 28" key="1">
    <citation type="submission" date="2018-04" db="EMBL/GenBank/DDBJ databases">
        <title>The genome of golden apple snail Pomacea canaliculata provides insight into stress tolerance and invasive adaptation.</title>
        <authorList>
            <person name="Liu C."/>
            <person name="Liu B."/>
            <person name="Ren Y."/>
            <person name="Zhang Y."/>
            <person name="Wang H."/>
            <person name="Li S."/>
            <person name="Jiang F."/>
            <person name="Yin L."/>
            <person name="Zhang G."/>
            <person name="Qian W."/>
            <person name="Fan W."/>
        </authorList>
    </citation>
    <scope>NUCLEOTIDE SEQUENCE [LARGE SCALE GENOMIC DNA]</scope>
    <source>
        <strain evidence="27">SZHN2017</strain>
        <tissue evidence="27">Muscle</tissue>
    </source>
</reference>
<feature type="domain" description="EGF-like" evidence="23">
    <location>
        <begin position="2029"/>
        <end position="2068"/>
    </location>
</feature>
<evidence type="ECO:0000259" key="24">
    <source>
        <dbReference type="PROSITE" id="PS50856"/>
    </source>
</evidence>
<dbReference type="InterPro" id="IPR036364">
    <property type="entry name" value="SEA_dom_sf"/>
</dbReference>
<dbReference type="Proteomes" id="UP000245119">
    <property type="component" value="Linkage Group LG2"/>
</dbReference>
<dbReference type="EMBL" id="PZQS01000002">
    <property type="protein sequence ID" value="PVD36111.1"/>
    <property type="molecule type" value="Genomic_DNA"/>
</dbReference>
<dbReference type="Gene3D" id="2.10.25.10">
    <property type="entry name" value="Laminin"/>
    <property type="match status" value="27"/>
</dbReference>
<feature type="disulfide bond" evidence="19">
    <location>
        <begin position="1564"/>
        <end position="1573"/>
    </location>
</feature>
<feature type="domain" description="EGF-like" evidence="23">
    <location>
        <begin position="2911"/>
        <end position="2950"/>
    </location>
</feature>
<feature type="domain" description="EGF-like" evidence="23">
    <location>
        <begin position="1268"/>
        <end position="1306"/>
    </location>
</feature>
<feature type="domain" description="EGF-like" evidence="23">
    <location>
        <begin position="2364"/>
        <end position="2403"/>
    </location>
</feature>
<dbReference type="Pfam" id="PF06119">
    <property type="entry name" value="NIDO"/>
    <property type="match status" value="1"/>
</dbReference>
<feature type="disulfide bond" evidence="18">
    <location>
        <begin position="1907"/>
        <end position="1924"/>
    </location>
</feature>
<dbReference type="PROSITE" id="PS00010">
    <property type="entry name" value="ASX_HYDROXYL"/>
    <property type="match status" value="25"/>
</dbReference>
<comment type="caution">
    <text evidence="27">The sequence shown here is derived from an EMBL/GenBank/DDBJ whole genome shotgun (WGS) entry which is preliminary data.</text>
</comment>
<feature type="domain" description="EGF-like" evidence="23">
    <location>
        <begin position="2114"/>
        <end position="2153"/>
    </location>
</feature>
<dbReference type="FunFam" id="2.10.25.10:FF:000005">
    <property type="entry name" value="Fibrillin 2"/>
    <property type="match status" value="2"/>
</dbReference>
<feature type="domain" description="EGF-like" evidence="23">
    <location>
        <begin position="2284"/>
        <end position="2324"/>
    </location>
</feature>
<feature type="domain" description="EGF-like" evidence="23">
    <location>
        <begin position="1897"/>
        <end position="1940"/>
    </location>
</feature>
<feature type="disulfide bond" evidence="18">
    <location>
        <begin position="2493"/>
        <end position="2503"/>
    </location>
</feature>
<keyword evidence="9 21" id="KW-0812">Transmembrane</keyword>
<feature type="domain" description="EGF-like" evidence="23">
    <location>
        <begin position="1349"/>
        <end position="1387"/>
    </location>
</feature>
<keyword evidence="13 21" id="KW-1133">Transmembrane helix</keyword>
<feature type="domain" description="EGF-like" evidence="23">
    <location>
        <begin position="2996"/>
        <end position="3036"/>
    </location>
</feature>
<dbReference type="SMART" id="SM01411">
    <property type="entry name" value="Ephrin_rec_like"/>
    <property type="match status" value="4"/>
</dbReference>
<feature type="domain" description="AMOP" evidence="24">
    <location>
        <begin position="502"/>
        <end position="626"/>
    </location>
</feature>
<feature type="disulfide bond" evidence="19">
    <location>
        <begin position="1595"/>
        <end position="1604"/>
    </location>
</feature>
<evidence type="ECO:0000256" key="22">
    <source>
        <dbReference type="SAM" id="SignalP"/>
    </source>
</evidence>
<feature type="domain" description="EGF-like" evidence="23">
    <location>
        <begin position="2449"/>
        <end position="2488"/>
    </location>
</feature>
<evidence type="ECO:0000256" key="19">
    <source>
        <dbReference type="PROSITE-ProRule" id="PRU00377"/>
    </source>
</evidence>
<keyword evidence="4" id="KW-0217">Developmental protein</keyword>
<dbReference type="PROSITE" id="PS51233">
    <property type="entry name" value="VWFD"/>
    <property type="match status" value="1"/>
</dbReference>
<evidence type="ECO:0000256" key="20">
    <source>
        <dbReference type="SAM" id="MobiDB-lite"/>
    </source>
</evidence>
<evidence type="ECO:0000256" key="6">
    <source>
        <dbReference type="ARBA" id="ARBA00022530"/>
    </source>
</evidence>
<dbReference type="PANTHER" id="PTHR24050:SF27">
    <property type="entry name" value="FIBRILLIN-1"/>
    <property type="match status" value="1"/>
</dbReference>
<dbReference type="FunFam" id="2.10.25.10:FF:000009">
    <property type="entry name" value="Low-density lipoprotein receptor isoform 1"/>
    <property type="match status" value="1"/>
</dbReference>
<dbReference type="InterPro" id="IPR026823">
    <property type="entry name" value="cEGF"/>
</dbReference>
<dbReference type="STRING" id="400727.A0A2T7PRQ6"/>
<keyword evidence="15 18" id="KW-1015">Disulfide bond</keyword>
<dbReference type="PROSITE" id="PS01187">
    <property type="entry name" value="EGF_CA"/>
    <property type="match status" value="8"/>
</dbReference>
<dbReference type="InterPro" id="IPR000082">
    <property type="entry name" value="SEA_dom"/>
</dbReference>
<evidence type="ECO:0000256" key="14">
    <source>
        <dbReference type="ARBA" id="ARBA00023136"/>
    </source>
</evidence>
<dbReference type="SMART" id="SM00216">
    <property type="entry name" value="VWD"/>
    <property type="match status" value="1"/>
</dbReference>
<keyword evidence="17" id="KW-0325">Glycoprotein</keyword>
<evidence type="ECO:0000259" key="23">
    <source>
        <dbReference type="PROSITE" id="PS50026"/>
    </source>
</evidence>
<dbReference type="OrthoDB" id="547291at2759"/>
<feature type="disulfide bond" evidence="18">
    <location>
        <begin position="2368"/>
        <end position="2378"/>
    </location>
</feature>
<dbReference type="SUPFAM" id="SSF57196">
    <property type="entry name" value="EGF/Laminin"/>
    <property type="match status" value="5"/>
</dbReference>
<dbReference type="PROSITE" id="PS50856">
    <property type="entry name" value="AMOP"/>
    <property type="match status" value="1"/>
</dbReference>
<dbReference type="InterPro" id="IPR002049">
    <property type="entry name" value="LE_dom"/>
</dbReference>
<dbReference type="FunFam" id="2.10.25.10:FF:000210">
    <property type="entry name" value="Hemicentin 1"/>
    <property type="match status" value="1"/>
</dbReference>
<dbReference type="GO" id="GO:0007160">
    <property type="term" value="P:cell-matrix adhesion"/>
    <property type="evidence" value="ECO:0007669"/>
    <property type="project" value="InterPro"/>
</dbReference>
<evidence type="ECO:0000256" key="16">
    <source>
        <dbReference type="ARBA" id="ARBA00023170"/>
    </source>
</evidence>
<feature type="disulfide bond" evidence="18">
    <location>
        <begin position="1729"/>
        <end position="1739"/>
    </location>
</feature>
<accession>A0A2T7PRQ6</accession>
<dbReference type="PRINTS" id="PR00011">
    <property type="entry name" value="EGFLAMININ"/>
</dbReference>
<keyword evidence="10 22" id="KW-0732">Signal</keyword>
<feature type="domain" description="EGF-like" evidence="23">
    <location>
        <begin position="1810"/>
        <end position="1851"/>
    </location>
</feature>
<dbReference type="GO" id="GO:0016020">
    <property type="term" value="C:membrane"/>
    <property type="evidence" value="ECO:0007669"/>
    <property type="project" value="UniProtKB-SubCell"/>
</dbReference>
<dbReference type="GO" id="GO:0005509">
    <property type="term" value="F:calcium ion binding"/>
    <property type="evidence" value="ECO:0007669"/>
    <property type="project" value="InterPro"/>
</dbReference>
<feature type="disulfide bond" evidence="18">
    <location>
        <begin position="2203"/>
        <end position="2213"/>
    </location>
</feature>
<feature type="domain" description="EGF-like" evidence="23">
    <location>
        <begin position="2745"/>
        <end position="2785"/>
    </location>
</feature>
<dbReference type="PROSITE" id="PS01186">
    <property type="entry name" value="EGF_2"/>
    <property type="match status" value="15"/>
</dbReference>
<dbReference type="InterPro" id="IPR024730">
    <property type="entry name" value="MSP1_EGF_1"/>
</dbReference>
<feature type="disulfide bond" evidence="18">
    <location>
        <begin position="2453"/>
        <end position="2463"/>
    </location>
</feature>
<organism evidence="27 28">
    <name type="scientific">Pomacea canaliculata</name>
    <name type="common">Golden apple snail</name>
    <dbReference type="NCBI Taxonomy" id="400727"/>
    <lineage>
        <taxon>Eukaryota</taxon>
        <taxon>Metazoa</taxon>
        <taxon>Spiralia</taxon>
        <taxon>Lophotrochozoa</taxon>
        <taxon>Mollusca</taxon>
        <taxon>Gastropoda</taxon>
        <taxon>Caenogastropoda</taxon>
        <taxon>Architaenioglossa</taxon>
        <taxon>Ampullarioidea</taxon>
        <taxon>Ampullariidae</taxon>
        <taxon>Pomacea</taxon>
    </lineage>
</organism>
<feature type="domain" description="EGF-like" evidence="23">
    <location>
        <begin position="2574"/>
        <end position="2613"/>
    </location>
</feature>
<feature type="domain" description="EGF-like" evidence="23">
    <location>
        <begin position="2831"/>
        <end position="2871"/>
    </location>
</feature>
<keyword evidence="12" id="KW-0106">Calcium</keyword>
<dbReference type="SMART" id="SM00181">
    <property type="entry name" value="EGF"/>
    <property type="match status" value="47"/>
</dbReference>
<evidence type="ECO:0000256" key="7">
    <source>
        <dbReference type="ARBA" id="ARBA00022536"/>
    </source>
</evidence>
<evidence type="ECO:0000256" key="18">
    <source>
        <dbReference type="PROSITE-ProRule" id="PRU00076"/>
    </source>
</evidence>
<dbReference type="InterPro" id="IPR018097">
    <property type="entry name" value="EGF_Ca-bd_CS"/>
</dbReference>
<feature type="disulfide bond" evidence="18">
    <location>
        <begin position="2840"/>
        <end position="2857"/>
    </location>
</feature>
<feature type="signal peptide" evidence="22">
    <location>
        <begin position="1"/>
        <end position="32"/>
    </location>
</feature>
<dbReference type="CDD" id="cd00054">
    <property type="entry name" value="EGF_CA"/>
    <property type="match status" value="11"/>
</dbReference>
<dbReference type="PROSITE" id="PS51051">
    <property type="entry name" value="DSL"/>
    <property type="match status" value="1"/>
</dbReference>
<keyword evidence="8" id="KW-0254">Endocytosis</keyword>
<protein>
    <submittedName>
        <fullName evidence="27">Uncharacterized protein</fullName>
    </submittedName>
</protein>
<evidence type="ECO:0000259" key="25">
    <source>
        <dbReference type="PROSITE" id="PS51051"/>
    </source>
</evidence>
<dbReference type="InterPro" id="IPR000742">
    <property type="entry name" value="EGF"/>
</dbReference>
<feature type="disulfide bond" evidence="18">
    <location>
        <begin position="2118"/>
        <end position="2128"/>
    </location>
</feature>
<dbReference type="InterPro" id="IPR005533">
    <property type="entry name" value="AMOP_dom"/>
</dbReference>
<feature type="domain" description="EGF-like" evidence="23">
    <location>
        <begin position="1941"/>
        <end position="1983"/>
    </location>
</feature>
<feature type="domain" description="EGF-like" evidence="23">
    <location>
        <begin position="1521"/>
        <end position="1562"/>
    </location>
</feature>
<keyword evidence="5" id="KW-0964">Secreted</keyword>
<feature type="region of interest" description="Disordered" evidence="20">
    <location>
        <begin position="70"/>
        <end position="92"/>
    </location>
</feature>
<evidence type="ECO:0000313" key="27">
    <source>
        <dbReference type="EMBL" id="PVD36111.1"/>
    </source>
</evidence>
<dbReference type="Pfam" id="PF12662">
    <property type="entry name" value="cEGF"/>
    <property type="match status" value="2"/>
</dbReference>
<evidence type="ECO:0000256" key="4">
    <source>
        <dbReference type="ARBA" id="ARBA00022473"/>
    </source>
</evidence>
<feature type="disulfide bond" evidence="18">
    <location>
        <begin position="2754"/>
        <end position="2771"/>
    </location>
</feature>
<feature type="disulfide bond" evidence="18">
    <location>
        <begin position="3005"/>
        <end position="3022"/>
    </location>
</feature>
<keyword evidence="28" id="KW-1185">Reference proteome</keyword>
<feature type="compositionally biased region" description="Polar residues" evidence="20">
    <location>
        <begin position="3348"/>
        <end position="3360"/>
    </location>
</feature>
<dbReference type="InterPro" id="IPR000152">
    <property type="entry name" value="EGF-type_Asp/Asn_hydroxyl_site"/>
</dbReference>
<evidence type="ECO:0000256" key="9">
    <source>
        <dbReference type="ARBA" id="ARBA00022692"/>
    </source>
</evidence>
<dbReference type="InterPro" id="IPR001774">
    <property type="entry name" value="DSL"/>
</dbReference>
<keyword evidence="16" id="KW-0675">Receptor</keyword>
<dbReference type="Pfam" id="PF12946">
    <property type="entry name" value="EGF_MSP1_1"/>
    <property type="match status" value="1"/>
</dbReference>
<dbReference type="InterPro" id="IPR003886">
    <property type="entry name" value="NIDO_dom"/>
</dbReference>
<dbReference type="InterPro" id="IPR049883">
    <property type="entry name" value="NOTCH1_EGF-like"/>
</dbReference>
<comment type="similarity">
    <text evidence="3">Belongs to the fibulin family.</text>
</comment>
<evidence type="ECO:0000256" key="11">
    <source>
        <dbReference type="ARBA" id="ARBA00022737"/>
    </source>
</evidence>
<feature type="domain" description="EGF-like" evidence="23">
    <location>
        <begin position="1725"/>
        <end position="1764"/>
    </location>
</feature>
<evidence type="ECO:0000256" key="12">
    <source>
        <dbReference type="ARBA" id="ARBA00022837"/>
    </source>
</evidence>
<evidence type="ECO:0000256" key="5">
    <source>
        <dbReference type="ARBA" id="ARBA00022525"/>
    </source>
</evidence>
<dbReference type="GO" id="GO:0006897">
    <property type="term" value="P:endocytosis"/>
    <property type="evidence" value="ECO:0007669"/>
    <property type="project" value="UniProtKB-KW"/>
</dbReference>
<feature type="domain" description="EGF-like" evidence="23">
    <location>
        <begin position="1185"/>
        <end position="1225"/>
    </location>
</feature>
<dbReference type="FunFam" id="2.10.25.10:FF:000240">
    <property type="entry name" value="Vitamin K-dependent protein S"/>
    <property type="match status" value="2"/>
</dbReference>
<dbReference type="SMART" id="SM00180">
    <property type="entry name" value="EGF_Lam"/>
    <property type="match status" value="7"/>
</dbReference>
<feature type="region of interest" description="Disordered" evidence="20">
    <location>
        <begin position="3348"/>
        <end position="3367"/>
    </location>
</feature>
<dbReference type="Gene3D" id="2.170.300.10">
    <property type="entry name" value="Tie2 ligand-binding domain superfamily"/>
    <property type="match status" value="1"/>
</dbReference>
<dbReference type="SUPFAM" id="SSF57184">
    <property type="entry name" value="Growth factor receptor domain"/>
    <property type="match status" value="10"/>
</dbReference>
<evidence type="ECO:0000313" key="28">
    <source>
        <dbReference type="Proteomes" id="UP000245119"/>
    </source>
</evidence>
<dbReference type="Pfam" id="PF07645">
    <property type="entry name" value="EGF_CA"/>
    <property type="match status" value="20"/>
</dbReference>
<evidence type="ECO:0000259" key="26">
    <source>
        <dbReference type="PROSITE" id="PS51233"/>
    </source>
</evidence>
<feature type="domain" description="EGF-like" evidence="23">
    <location>
        <begin position="2489"/>
        <end position="2528"/>
    </location>
</feature>
<feature type="disulfide bond" evidence="18">
    <location>
        <begin position="2915"/>
        <end position="2925"/>
    </location>
</feature>
<feature type="chain" id="PRO_5015512894" evidence="22">
    <location>
        <begin position="33"/>
        <end position="3373"/>
    </location>
</feature>
<feature type="disulfide bond" evidence="18">
    <location>
        <begin position="2578"/>
        <end position="2588"/>
    </location>
</feature>
<proteinExistence type="inferred from homology"/>
<evidence type="ECO:0000256" key="21">
    <source>
        <dbReference type="SAM" id="Phobius"/>
    </source>
</evidence>
<keyword evidence="11" id="KW-0677">Repeat</keyword>
<dbReference type="SMART" id="SM00539">
    <property type="entry name" value="NIDO"/>
    <property type="match status" value="1"/>
</dbReference>
<dbReference type="InterPro" id="IPR052235">
    <property type="entry name" value="Nephronectin_domain"/>
</dbReference>
<comment type="subcellular location">
    <subcellularLocation>
        <location evidence="1">Membrane</location>
        <topology evidence="1">Single-pass type I membrane protein</topology>
    </subcellularLocation>
    <subcellularLocation>
        <location evidence="2">Secreted</location>
        <location evidence="2">Extracellular space</location>
        <location evidence="2">Extracellular matrix</location>
    </subcellularLocation>
</comment>
<feature type="compositionally biased region" description="Polar residues" evidence="20">
    <location>
        <begin position="70"/>
        <end position="86"/>
    </location>
</feature>
<feature type="disulfide bond" evidence="18">
    <location>
        <begin position="2668"/>
        <end position="2685"/>
    </location>
</feature>
<feature type="domain" description="EGF-like" evidence="23">
    <location>
        <begin position="2199"/>
        <end position="2238"/>
    </location>
</feature>
<dbReference type="InterPro" id="IPR001881">
    <property type="entry name" value="EGF-like_Ca-bd_dom"/>
</dbReference>
<evidence type="ECO:0000256" key="15">
    <source>
        <dbReference type="ARBA" id="ARBA00023157"/>
    </source>
</evidence>
<feature type="domain" description="EGF-like" evidence="23">
    <location>
        <begin position="1392"/>
        <end position="1432"/>
    </location>
</feature>
<evidence type="ECO:0000256" key="8">
    <source>
        <dbReference type="ARBA" id="ARBA00022583"/>
    </source>
</evidence>
<feature type="domain" description="DSL" evidence="25">
    <location>
        <begin position="1562"/>
        <end position="1604"/>
    </location>
</feature>
<evidence type="ECO:0000256" key="17">
    <source>
        <dbReference type="ARBA" id="ARBA00023180"/>
    </source>
</evidence>
<dbReference type="PANTHER" id="PTHR24050">
    <property type="entry name" value="PA14 DOMAIN-CONTAINING PROTEIN"/>
    <property type="match status" value="1"/>
</dbReference>
<feature type="domain" description="EGF-like" evidence="23">
    <location>
        <begin position="1648"/>
        <end position="1684"/>
    </location>
</feature>
<evidence type="ECO:0000256" key="10">
    <source>
        <dbReference type="ARBA" id="ARBA00022729"/>
    </source>
</evidence>
<dbReference type="Pfam" id="PF14670">
    <property type="entry name" value="FXa_inhibition"/>
    <property type="match status" value="2"/>
</dbReference>
<feature type="domain" description="VWFD" evidence="26">
    <location>
        <begin position="638"/>
        <end position="837"/>
    </location>
</feature>
<gene>
    <name evidence="27" type="ORF">C0Q70_03084</name>
</gene>
<feature type="disulfide bond" evidence="18">
    <location>
        <begin position="2033"/>
        <end position="2043"/>
    </location>
</feature>